<evidence type="ECO:0000313" key="11">
    <source>
        <dbReference type="Proteomes" id="UP000230790"/>
    </source>
</evidence>
<evidence type="ECO:0000256" key="8">
    <source>
        <dbReference type="ARBA" id="ARBA00023316"/>
    </source>
</evidence>
<feature type="transmembrane region" description="Helical" evidence="9">
    <location>
        <begin position="402"/>
        <end position="424"/>
    </location>
</feature>
<dbReference type="Pfam" id="PF13641">
    <property type="entry name" value="Glyco_tranf_2_3"/>
    <property type="match status" value="1"/>
</dbReference>
<accession>A0A2M8QER4</accession>
<evidence type="ECO:0000256" key="6">
    <source>
        <dbReference type="ARBA" id="ARBA00023034"/>
    </source>
</evidence>
<feature type="transmembrane region" description="Helical" evidence="9">
    <location>
        <begin position="458"/>
        <end position="481"/>
    </location>
</feature>
<dbReference type="InterPro" id="IPR029044">
    <property type="entry name" value="Nucleotide-diphossugar_trans"/>
</dbReference>
<sequence>MNTCVAFCLLRFAAIATCMEVVIALHALCLILLSAYAFHQGVLLVLYLRPRSHHPASPMPRRQARHDAPTVTLQIPLFNERYVAERIIAAAAAQDYPPDKLHIQVLDDSTDDTTEIARRSVACARRRGVRIELLHRTHRAGYKAGALAAGLARAKGELIAIFDADFRPAPDFLRRLICERRIFDDPRVGFVQTRWDYLNRDASLLTRAQAMTLDVHFIIEQPVRSRHGLLMNFNGSGGIWRRACIEDAGGWQHDTLTEDLDLSYRAALRGWRGVYLADESAPGELPNDVPAYKRQQARWARGTLQTARKLLPTLVASSLPWHCKLAAWMHLTGYFVHPLIFLTSLTTPLLVLHALLGIHRGASADLPVWVNAVSLLSLAPIASMFAAHAARGRPVLQFLRDLPASLMLGIGVSFSNTVAMLKALCERHTGDFARTPKLHWSTPHAAPKAYLIRPDWTMWIELGLALYVGGVVISILTLGYWLSAAPMLIYLLGFGGVWLNQMMNVLRSAER</sequence>
<evidence type="ECO:0000256" key="7">
    <source>
        <dbReference type="ARBA" id="ARBA00023136"/>
    </source>
</evidence>
<dbReference type="GO" id="GO:0016757">
    <property type="term" value="F:glycosyltransferase activity"/>
    <property type="evidence" value="ECO:0007669"/>
    <property type="project" value="UniProtKB-KW"/>
</dbReference>
<dbReference type="FunFam" id="3.90.550.10:FF:000057">
    <property type="entry name" value="Glycosyltransferase-like protein, family 2"/>
    <property type="match status" value="1"/>
</dbReference>
<feature type="transmembrane region" description="Helical" evidence="9">
    <location>
        <begin position="24"/>
        <end position="48"/>
    </location>
</feature>
<evidence type="ECO:0000256" key="2">
    <source>
        <dbReference type="ARBA" id="ARBA00022676"/>
    </source>
</evidence>
<comment type="caution">
    <text evidence="10">The sequence shown here is derived from an EMBL/GenBank/DDBJ whole genome shotgun (WGS) entry which is preliminary data.</text>
</comment>
<keyword evidence="8" id="KW-0961">Cell wall biogenesis/degradation</keyword>
<name>A0A2M8QER4_9CHLR</name>
<dbReference type="GO" id="GO:0071555">
    <property type="term" value="P:cell wall organization"/>
    <property type="evidence" value="ECO:0007669"/>
    <property type="project" value="UniProtKB-KW"/>
</dbReference>
<evidence type="ECO:0000256" key="9">
    <source>
        <dbReference type="SAM" id="Phobius"/>
    </source>
</evidence>
<keyword evidence="3 10" id="KW-0808">Transferase</keyword>
<keyword evidence="5 9" id="KW-1133">Transmembrane helix</keyword>
<organism evidence="10 11">
    <name type="scientific">Candidatus Thermofonsia Clade 3 bacterium</name>
    <dbReference type="NCBI Taxonomy" id="2364212"/>
    <lineage>
        <taxon>Bacteria</taxon>
        <taxon>Bacillati</taxon>
        <taxon>Chloroflexota</taxon>
        <taxon>Candidatus Thermofontia</taxon>
        <taxon>Candidatus Thermofonsia Clade 3</taxon>
    </lineage>
</organism>
<keyword evidence="4 9" id="KW-0812">Transmembrane</keyword>
<evidence type="ECO:0000256" key="3">
    <source>
        <dbReference type="ARBA" id="ARBA00022679"/>
    </source>
</evidence>
<keyword evidence="7 9" id="KW-0472">Membrane</keyword>
<gene>
    <name evidence="10" type="ORF">CUN48_04175</name>
</gene>
<dbReference type="Proteomes" id="UP000230790">
    <property type="component" value="Unassembled WGS sequence"/>
</dbReference>
<evidence type="ECO:0000256" key="4">
    <source>
        <dbReference type="ARBA" id="ARBA00022692"/>
    </source>
</evidence>
<feature type="transmembrane region" description="Helical" evidence="9">
    <location>
        <begin position="368"/>
        <end position="390"/>
    </location>
</feature>
<dbReference type="Gene3D" id="3.90.550.10">
    <property type="entry name" value="Spore Coat Polysaccharide Biosynthesis Protein SpsA, Chain A"/>
    <property type="match status" value="1"/>
</dbReference>
<evidence type="ECO:0000256" key="5">
    <source>
        <dbReference type="ARBA" id="ARBA00022989"/>
    </source>
</evidence>
<comment type="subcellular location">
    <subcellularLocation>
        <location evidence="1">Golgi apparatus membrane</location>
        <topology evidence="1">Multi-pass membrane protein</topology>
    </subcellularLocation>
</comment>
<feature type="transmembrane region" description="Helical" evidence="9">
    <location>
        <begin position="335"/>
        <end position="356"/>
    </location>
</feature>
<evidence type="ECO:0000256" key="1">
    <source>
        <dbReference type="ARBA" id="ARBA00004653"/>
    </source>
</evidence>
<dbReference type="PANTHER" id="PTHR32044">
    <property type="entry name" value="GLUCOMANNAN 4-BETA-MANNOSYLTRANSFERASE 9"/>
    <property type="match status" value="1"/>
</dbReference>
<feature type="transmembrane region" description="Helical" evidence="9">
    <location>
        <begin position="487"/>
        <end position="506"/>
    </location>
</feature>
<protein>
    <submittedName>
        <fullName evidence="10">Glycosyl transferase family 2</fullName>
    </submittedName>
</protein>
<keyword evidence="6" id="KW-0333">Golgi apparatus</keyword>
<proteinExistence type="predicted"/>
<dbReference type="SUPFAM" id="SSF53448">
    <property type="entry name" value="Nucleotide-diphospho-sugar transferases"/>
    <property type="match status" value="1"/>
</dbReference>
<dbReference type="AlphaFoldDB" id="A0A2M8QER4"/>
<dbReference type="PANTHER" id="PTHR32044:SF80">
    <property type="entry name" value="XYLOGLUCAN GLYCOSYLTRANSFERASE 2-RELATED"/>
    <property type="match status" value="1"/>
</dbReference>
<dbReference type="EMBL" id="PGTN01000018">
    <property type="protein sequence ID" value="PJF48297.1"/>
    <property type="molecule type" value="Genomic_DNA"/>
</dbReference>
<reference evidence="10 11" key="1">
    <citation type="submission" date="2017-11" db="EMBL/GenBank/DDBJ databases">
        <title>Evolution of Phototrophy in the Chloroflexi Phylum Driven by Horizontal Gene Transfer.</title>
        <authorList>
            <person name="Ward L.M."/>
            <person name="Hemp J."/>
            <person name="Shih P.M."/>
            <person name="Mcglynn S.E."/>
            <person name="Fischer W."/>
        </authorList>
    </citation>
    <scope>NUCLEOTIDE SEQUENCE [LARGE SCALE GENOMIC DNA]</scope>
    <source>
        <strain evidence="10">JP3_7</strain>
    </source>
</reference>
<keyword evidence="2" id="KW-0328">Glycosyltransferase</keyword>
<evidence type="ECO:0000313" key="10">
    <source>
        <dbReference type="EMBL" id="PJF48297.1"/>
    </source>
</evidence>